<accession>A0A8S2NSS9</accession>
<evidence type="ECO:0000313" key="2">
    <source>
        <dbReference type="Proteomes" id="UP000681722"/>
    </source>
</evidence>
<feature type="non-terminal residue" evidence="1">
    <location>
        <position position="1"/>
    </location>
</feature>
<proteinExistence type="predicted"/>
<sequence>GPPELPSPNHFHPLMRK</sequence>
<evidence type="ECO:0000313" key="1">
    <source>
        <dbReference type="EMBL" id="CAF4017887.1"/>
    </source>
</evidence>
<organism evidence="1 2">
    <name type="scientific">Didymodactylos carnosus</name>
    <dbReference type="NCBI Taxonomy" id="1234261"/>
    <lineage>
        <taxon>Eukaryota</taxon>
        <taxon>Metazoa</taxon>
        <taxon>Spiralia</taxon>
        <taxon>Gnathifera</taxon>
        <taxon>Rotifera</taxon>
        <taxon>Eurotatoria</taxon>
        <taxon>Bdelloidea</taxon>
        <taxon>Philodinida</taxon>
        <taxon>Philodinidae</taxon>
        <taxon>Didymodactylos</taxon>
    </lineage>
</organism>
<dbReference type="AlphaFoldDB" id="A0A8S2NSS9"/>
<dbReference type="Proteomes" id="UP000681722">
    <property type="component" value="Unassembled WGS sequence"/>
</dbReference>
<name>A0A8S2NSS9_9BILA</name>
<protein>
    <submittedName>
        <fullName evidence="1">Uncharacterized protein</fullName>
    </submittedName>
</protein>
<comment type="caution">
    <text evidence="1">The sequence shown here is derived from an EMBL/GenBank/DDBJ whole genome shotgun (WGS) entry which is preliminary data.</text>
</comment>
<gene>
    <name evidence="1" type="ORF">SRO942_LOCUS26146</name>
</gene>
<dbReference type="EMBL" id="CAJOBC010013926">
    <property type="protein sequence ID" value="CAF4017887.1"/>
    <property type="molecule type" value="Genomic_DNA"/>
</dbReference>
<reference evidence="1" key="1">
    <citation type="submission" date="2021-02" db="EMBL/GenBank/DDBJ databases">
        <authorList>
            <person name="Nowell W R."/>
        </authorList>
    </citation>
    <scope>NUCLEOTIDE SEQUENCE</scope>
</reference>